<dbReference type="InterPro" id="IPR000644">
    <property type="entry name" value="CBS_dom"/>
</dbReference>
<dbReference type="RefSeq" id="WP_264227084.1">
    <property type="nucleotide sequence ID" value="NZ_CP107716.1"/>
</dbReference>
<feature type="domain" description="CBS" evidence="4">
    <location>
        <begin position="7"/>
        <end position="64"/>
    </location>
</feature>
<dbReference type="SMART" id="SM00116">
    <property type="entry name" value="CBS"/>
    <property type="match status" value="2"/>
</dbReference>
<evidence type="ECO:0000259" key="4">
    <source>
        <dbReference type="PROSITE" id="PS51371"/>
    </source>
</evidence>
<dbReference type="CDD" id="cd04586">
    <property type="entry name" value="CBS_pair_BON_assoc"/>
    <property type="match status" value="1"/>
</dbReference>
<dbReference type="InterPro" id="IPR017080">
    <property type="entry name" value="UCP036990_CBS_BON"/>
</dbReference>
<evidence type="ECO:0000313" key="5">
    <source>
        <dbReference type="EMBL" id="UYQ73513.1"/>
    </source>
</evidence>
<evidence type="ECO:0000256" key="1">
    <source>
        <dbReference type="ARBA" id="ARBA00023122"/>
    </source>
</evidence>
<dbReference type="InterPro" id="IPR046342">
    <property type="entry name" value="CBS_dom_sf"/>
</dbReference>
<reference evidence="5" key="1">
    <citation type="submission" date="2022-10" db="EMBL/GenBank/DDBJ databases">
        <title>YIM 151497 complete genome.</title>
        <authorList>
            <person name="Chen X."/>
        </authorList>
    </citation>
    <scope>NUCLEOTIDE SEQUENCE</scope>
    <source>
        <strain evidence="5">YIM 151497</strain>
    </source>
</reference>
<evidence type="ECO:0000259" key="3">
    <source>
        <dbReference type="PROSITE" id="PS50914"/>
    </source>
</evidence>
<accession>A0ABY6ISB0</accession>
<feature type="domain" description="BON" evidence="3">
    <location>
        <begin position="154"/>
        <end position="223"/>
    </location>
</feature>
<dbReference type="SUPFAM" id="SSF54631">
    <property type="entry name" value="CBS-domain pair"/>
    <property type="match status" value="1"/>
</dbReference>
<dbReference type="PANTHER" id="PTHR43080:SF26">
    <property type="entry name" value="REGULATORY PROTEIN"/>
    <property type="match status" value="1"/>
</dbReference>
<dbReference type="InterPro" id="IPR051257">
    <property type="entry name" value="Diverse_CBS-Domain"/>
</dbReference>
<dbReference type="PANTHER" id="PTHR43080">
    <property type="entry name" value="CBS DOMAIN-CONTAINING PROTEIN CBSX3, MITOCHONDRIAL"/>
    <property type="match status" value="1"/>
</dbReference>
<dbReference type="InterPro" id="IPR007055">
    <property type="entry name" value="BON_dom"/>
</dbReference>
<dbReference type="PROSITE" id="PS51371">
    <property type="entry name" value="CBS"/>
    <property type="match status" value="2"/>
</dbReference>
<sequence length="223" mass="24799">MIAKDIMSAPLITVRDTAPVSDIAHILINQRISAVPVVDASGKLTGLVSASDLLEREDIDTAPARNWLRQKLWPNLAAKEFNKAHGSRAEHVMTRDLVTVSQEAALTDVIAKMVKRGIQRVIVVNDEEPVGILSRRDVLRAILAQQEPSRQSVRDEDISRDLLTKLERQPWFSKARVQVRVRDGVVTLYGVVHSRDERAALILAAEKCPGVAEVIDRTVSEFM</sequence>
<keyword evidence="1 2" id="KW-0129">CBS domain</keyword>
<dbReference type="Proteomes" id="UP001163882">
    <property type="component" value="Chromosome"/>
</dbReference>
<dbReference type="Pfam" id="PF00571">
    <property type="entry name" value="CBS"/>
    <property type="match status" value="2"/>
</dbReference>
<organism evidence="5 6">
    <name type="scientific">Pelagibacterium flavum</name>
    <dbReference type="NCBI Taxonomy" id="2984530"/>
    <lineage>
        <taxon>Bacteria</taxon>
        <taxon>Pseudomonadati</taxon>
        <taxon>Pseudomonadota</taxon>
        <taxon>Alphaproteobacteria</taxon>
        <taxon>Hyphomicrobiales</taxon>
        <taxon>Devosiaceae</taxon>
        <taxon>Pelagibacterium</taxon>
    </lineage>
</organism>
<dbReference type="PIRSF" id="PIRSF036990">
    <property type="entry name" value="UCP036990_CBS_BON"/>
    <property type="match status" value="1"/>
</dbReference>
<evidence type="ECO:0000256" key="2">
    <source>
        <dbReference type="PROSITE-ProRule" id="PRU00703"/>
    </source>
</evidence>
<evidence type="ECO:0000313" key="6">
    <source>
        <dbReference type="Proteomes" id="UP001163882"/>
    </source>
</evidence>
<dbReference type="EMBL" id="CP107716">
    <property type="protein sequence ID" value="UYQ73513.1"/>
    <property type="molecule type" value="Genomic_DNA"/>
</dbReference>
<protein>
    <submittedName>
        <fullName evidence="5">CBS domain-containing protein</fullName>
    </submittedName>
</protein>
<dbReference type="Gene3D" id="3.30.1340.30">
    <property type="match status" value="1"/>
</dbReference>
<feature type="domain" description="CBS" evidence="4">
    <location>
        <begin position="93"/>
        <end position="149"/>
    </location>
</feature>
<proteinExistence type="predicted"/>
<dbReference type="Gene3D" id="3.10.580.10">
    <property type="entry name" value="CBS-domain"/>
    <property type="match status" value="1"/>
</dbReference>
<name>A0ABY6ISB0_9HYPH</name>
<dbReference type="PROSITE" id="PS50914">
    <property type="entry name" value="BON"/>
    <property type="match status" value="1"/>
</dbReference>
<gene>
    <name evidence="5" type="ORF">OF122_07090</name>
</gene>
<keyword evidence="6" id="KW-1185">Reference proteome</keyword>
<dbReference type="Pfam" id="PF04972">
    <property type="entry name" value="BON"/>
    <property type="match status" value="1"/>
</dbReference>